<reference evidence="2" key="2">
    <citation type="journal article" date="2018" name="BMC Genomics">
        <title>Genomic insights into host adaptation between the wheat stripe rust pathogen (Puccinia striiformis f. sp. tritici) and the barley stripe rust pathogen (Puccinia striiformis f. sp. hordei).</title>
        <authorList>
            <person name="Xia C."/>
            <person name="Wang M."/>
            <person name="Yin C."/>
            <person name="Cornejo O.E."/>
            <person name="Hulbert S.H."/>
            <person name="Chen X."/>
        </authorList>
    </citation>
    <scope>NUCLEOTIDE SEQUENCE [LARGE SCALE GENOMIC DNA]</scope>
    <source>
        <strain evidence="2">93TX-2</strain>
    </source>
</reference>
<dbReference type="AlphaFoldDB" id="A0A2S4V0L5"/>
<evidence type="ECO:0000313" key="1">
    <source>
        <dbReference type="EMBL" id="POW03067.1"/>
    </source>
</evidence>
<evidence type="ECO:0000313" key="2">
    <source>
        <dbReference type="Proteomes" id="UP000238274"/>
    </source>
</evidence>
<dbReference type="VEuPathDB" id="FungiDB:PSTT_05299"/>
<dbReference type="EMBL" id="PKSM01000204">
    <property type="protein sequence ID" value="POW03067.1"/>
    <property type="molecule type" value="Genomic_DNA"/>
</dbReference>
<gene>
    <name evidence="1" type="ORF">PSHT_11827</name>
</gene>
<sequence>MCNLISQALWYLQDVDNADSNRLANLSKSYESKILTALHFKVQKTGIKDYVNPVAVTTTLSSCTKAYQNPPVALTWCSMRLDGFDCNLLSVISPSRLTQPPSEGTHSSRLRGVVPLIILD</sequence>
<dbReference type="VEuPathDB" id="FungiDB:PSHT_11827"/>
<proteinExistence type="predicted"/>
<name>A0A2S4V0L5_9BASI</name>
<reference evidence="1 2" key="1">
    <citation type="submission" date="2017-12" db="EMBL/GenBank/DDBJ databases">
        <title>Gene loss provides genomic basis for host adaptation in cereal stripe rust fungi.</title>
        <authorList>
            <person name="Xia C."/>
        </authorList>
    </citation>
    <scope>NUCLEOTIDE SEQUENCE [LARGE SCALE GENOMIC DNA]</scope>
    <source>
        <strain evidence="1 2">93TX-2</strain>
    </source>
</reference>
<reference evidence="2" key="3">
    <citation type="journal article" date="2018" name="Mol. Plant Microbe Interact.">
        <title>Genome sequence resources for the wheat stripe rust pathogen (Puccinia striiformis f. sp. tritici) and the barley stripe rust pathogen (Puccinia striiformis f. sp. hordei).</title>
        <authorList>
            <person name="Xia C."/>
            <person name="Wang M."/>
            <person name="Yin C."/>
            <person name="Cornejo O.E."/>
            <person name="Hulbert S.H."/>
            <person name="Chen X."/>
        </authorList>
    </citation>
    <scope>NUCLEOTIDE SEQUENCE [LARGE SCALE GENOMIC DNA]</scope>
    <source>
        <strain evidence="2">93TX-2</strain>
    </source>
</reference>
<protein>
    <submittedName>
        <fullName evidence="1">Uncharacterized protein</fullName>
    </submittedName>
</protein>
<comment type="caution">
    <text evidence="1">The sequence shown here is derived from an EMBL/GenBank/DDBJ whole genome shotgun (WGS) entry which is preliminary data.</text>
</comment>
<keyword evidence="2" id="KW-1185">Reference proteome</keyword>
<dbReference type="Proteomes" id="UP000238274">
    <property type="component" value="Unassembled WGS sequence"/>
</dbReference>
<organism evidence="1 2">
    <name type="scientific">Puccinia striiformis</name>
    <dbReference type="NCBI Taxonomy" id="27350"/>
    <lineage>
        <taxon>Eukaryota</taxon>
        <taxon>Fungi</taxon>
        <taxon>Dikarya</taxon>
        <taxon>Basidiomycota</taxon>
        <taxon>Pucciniomycotina</taxon>
        <taxon>Pucciniomycetes</taxon>
        <taxon>Pucciniales</taxon>
        <taxon>Pucciniaceae</taxon>
        <taxon>Puccinia</taxon>
    </lineage>
</organism>
<accession>A0A2S4V0L5</accession>